<dbReference type="OrthoDB" id="117888at2"/>
<dbReference type="Pfam" id="PF20432">
    <property type="entry name" value="Xre-like-HTH"/>
    <property type="match status" value="1"/>
</dbReference>
<dbReference type="InterPro" id="IPR024467">
    <property type="entry name" value="Xre/MbcA/ParS-like_toxin-bd"/>
</dbReference>
<name>N6WR87_9GAMM</name>
<evidence type="ECO:0000313" key="4">
    <source>
        <dbReference type="Proteomes" id="UP000013165"/>
    </source>
</evidence>
<dbReference type="GO" id="GO:0003677">
    <property type="term" value="F:DNA binding"/>
    <property type="evidence" value="ECO:0007669"/>
    <property type="project" value="InterPro"/>
</dbReference>
<accession>N6WR87</accession>
<feature type="domain" description="Antitoxin Xre/MbcA/ParS-like toxin-binding" evidence="1">
    <location>
        <begin position="80"/>
        <end position="133"/>
    </location>
</feature>
<feature type="domain" description="Antitoxin Xre-like helix-turn-helix" evidence="2">
    <location>
        <begin position="16"/>
        <end position="76"/>
    </location>
</feature>
<dbReference type="InterPro" id="IPR046847">
    <property type="entry name" value="Xre-like_HTH"/>
</dbReference>
<dbReference type="STRING" id="626887.J057_21895"/>
<comment type="caution">
    <text evidence="3">The sequence shown here is derived from an EMBL/GenBank/DDBJ whole genome shotgun (WGS) entry which is preliminary data.</text>
</comment>
<dbReference type="HOGENOM" id="CLU_123925_0_0_6"/>
<dbReference type="Proteomes" id="UP000013165">
    <property type="component" value="Unassembled WGS sequence"/>
</dbReference>
<evidence type="ECO:0000259" key="2">
    <source>
        <dbReference type="Pfam" id="PF20432"/>
    </source>
</evidence>
<proteinExistence type="predicted"/>
<reference evidence="3 4" key="1">
    <citation type="journal article" date="2013" name="Genome Announc.">
        <title>Genome Sequence of the Polycyclic Aromatic Hydrocarbon-Degrading Bacterium Strain Marinobacter nanhaiticus D15-8WT.</title>
        <authorList>
            <person name="Cui Z."/>
            <person name="Gao W."/>
            <person name="Li Q."/>
            <person name="Xu G."/>
            <person name="Zheng L."/>
        </authorList>
    </citation>
    <scope>NUCLEOTIDE SEQUENCE [LARGE SCALE GENOMIC DNA]</scope>
    <source>
        <strain evidence="3 4">D15-8W</strain>
    </source>
</reference>
<protein>
    <submittedName>
        <fullName evidence="3">DUF2384 domain-containing protein</fullName>
    </submittedName>
</protein>
<dbReference type="Pfam" id="PF09722">
    <property type="entry name" value="Xre_MbcA_ParS_C"/>
    <property type="match status" value="1"/>
</dbReference>
<evidence type="ECO:0000313" key="3">
    <source>
        <dbReference type="EMBL" id="ENO14091.1"/>
    </source>
</evidence>
<dbReference type="RefSeq" id="WP_004582311.1">
    <property type="nucleotide sequence ID" value="NZ_AP028878.1"/>
</dbReference>
<keyword evidence="4" id="KW-1185">Reference proteome</keyword>
<dbReference type="EMBL" id="APLQ01000014">
    <property type="protein sequence ID" value="ENO14091.1"/>
    <property type="molecule type" value="Genomic_DNA"/>
</dbReference>
<organism evidence="3 4">
    <name type="scientific">Marinobacter nanhaiticus D15-8W</name>
    <dbReference type="NCBI Taxonomy" id="626887"/>
    <lineage>
        <taxon>Bacteria</taxon>
        <taxon>Pseudomonadati</taxon>
        <taxon>Pseudomonadota</taxon>
        <taxon>Gammaproteobacteria</taxon>
        <taxon>Pseudomonadales</taxon>
        <taxon>Marinobacteraceae</taxon>
        <taxon>Marinobacter</taxon>
    </lineage>
</organism>
<evidence type="ECO:0000259" key="1">
    <source>
        <dbReference type="Pfam" id="PF09722"/>
    </source>
</evidence>
<dbReference type="PATRIC" id="fig|626887.3.peg.4384"/>
<sequence length="134" mass="15283">MTQSNATTPADLNNEERRGQVALKAFFNITAEWGCSQADRQKLLGDIARSTLNNYAKLPAQRLNRDLMERISYIMGIYKALQILYPTRELAARWVHAPNSALPFNGVTALEFMKRGSILHLAETRRYLDAQRGW</sequence>
<dbReference type="AlphaFoldDB" id="N6WR87"/>
<dbReference type="eggNOG" id="COG5606">
    <property type="taxonomic scope" value="Bacteria"/>
</dbReference>
<gene>
    <name evidence="3" type="ORF">J057_21895</name>
</gene>